<dbReference type="Gene3D" id="1.10.630.10">
    <property type="entry name" value="Cytochrome P450"/>
    <property type="match status" value="1"/>
</dbReference>
<comment type="cofactor">
    <cofactor evidence="7">
        <name>heme</name>
        <dbReference type="ChEBI" id="CHEBI:30413"/>
    </cofactor>
</comment>
<dbReference type="Proteomes" id="UP000046395">
    <property type="component" value="Unassembled WGS sequence"/>
</dbReference>
<dbReference type="STRING" id="70415.A0A5S6QRG5"/>
<evidence type="ECO:0000256" key="6">
    <source>
        <dbReference type="ARBA" id="ARBA00023033"/>
    </source>
</evidence>
<evidence type="ECO:0000256" key="7">
    <source>
        <dbReference type="PIRSR" id="PIRSR602401-1"/>
    </source>
</evidence>
<evidence type="ECO:0000256" key="5">
    <source>
        <dbReference type="ARBA" id="ARBA00023004"/>
    </source>
</evidence>
<dbReference type="PRINTS" id="PR00463">
    <property type="entry name" value="EP450I"/>
</dbReference>
<feature type="binding site" description="axial binding residue" evidence="7">
    <location>
        <position position="440"/>
    </location>
    <ligand>
        <name>heme</name>
        <dbReference type="ChEBI" id="CHEBI:30413"/>
    </ligand>
    <ligandPart>
        <name>Fe</name>
        <dbReference type="ChEBI" id="CHEBI:18248"/>
    </ligandPart>
</feature>
<evidence type="ECO:0000256" key="4">
    <source>
        <dbReference type="ARBA" id="ARBA00023002"/>
    </source>
</evidence>
<dbReference type="PANTHER" id="PTHR24289:SF1">
    <property type="entry name" value="STEROID 17-ALPHA-HYDROXYLASE_17,20 LYASE"/>
    <property type="match status" value="1"/>
</dbReference>
<dbReference type="InterPro" id="IPR036396">
    <property type="entry name" value="Cyt_P450_sf"/>
</dbReference>
<dbReference type="Pfam" id="PF00067">
    <property type="entry name" value="p450"/>
    <property type="match status" value="1"/>
</dbReference>
<comment type="similarity">
    <text evidence="1 8">Belongs to the cytochrome P450 family.</text>
</comment>
<proteinExistence type="inferred from homology"/>
<dbReference type="GO" id="GO:0020037">
    <property type="term" value="F:heme binding"/>
    <property type="evidence" value="ECO:0007669"/>
    <property type="project" value="InterPro"/>
</dbReference>
<dbReference type="SUPFAM" id="SSF48264">
    <property type="entry name" value="Cytochrome P450"/>
    <property type="match status" value="1"/>
</dbReference>
<dbReference type="PANTHER" id="PTHR24289">
    <property type="entry name" value="STEROID 17-ALPHA-HYDROXYLASE/17,20 LYASE"/>
    <property type="match status" value="1"/>
</dbReference>
<name>A0A5S6QRG5_TRIMR</name>
<dbReference type="InterPro" id="IPR001128">
    <property type="entry name" value="Cyt_P450"/>
</dbReference>
<sequence>MDTLAGCFLVLLTAILLVIIGKSLHHRVAKTFPGPWSWPIIGHPVVFAKNVHVKLGRLADHYGDLFQIYVGQEPVVVLSSFEAARQAFSKLELSGRPSIPSLAIFRNEVKGEFAFRSFSDRCIFIRKAVIRSLGRLFREEKDQIENLALAAHNSLKQQLLEDEARTTDPDVLIHKAVISIVGPLSFGSQLNCKDPVFDQMLSSGQNFNKVMKFNFMANYCPFLTLFSRKDLELFRENGAKTNKFFYEAIRNHRRNDTVQDLQDALELEAEQCDQEELRRLGMDTFSLKHSATNVFGAGVFTTAEHYLWALRLLSVFPETQEKMSAEITNLENVTHFDGVVTLEHRKHLIYTKAFLEELFRFSSALPLGIPHSAMKSSKLRGYDIPKGCTVVANLWKINRDANHFDEPEEFMPERFIREDRSFNDDLAKKVVAFSVGKRKCIGESVARDELFLLITNLVNTFNVRFAGLVQGGRDFLQPTVGFSLKPIPALYSFSLRRSS</sequence>
<protein>
    <submittedName>
        <fullName evidence="10">Cytochrome P450</fullName>
    </submittedName>
</protein>
<dbReference type="GO" id="GO:0004508">
    <property type="term" value="F:steroid 17-alpha-monooxygenase activity"/>
    <property type="evidence" value="ECO:0007669"/>
    <property type="project" value="TreeGrafter"/>
</dbReference>
<dbReference type="WBParaSite" id="TMUE_2000009482.1">
    <property type="protein sequence ID" value="TMUE_2000009482.1"/>
    <property type="gene ID" value="WBGene00288234"/>
</dbReference>
<keyword evidence="5 7" id="KW-0408">Iron</keyword>
<keyword evidence="9" id="KW-1185">Reference proteome</keyword>
<reference evidence="10" key="1">
    <citation type="submission" date="2019-12" db="UniProtKB">
        <authorList>
            <consortium name="WormBaseParasite"/>
        </authorList>
    </citation>
    <scope>IDENTIFICATION</scope>
</reference>
<keyword evidence="6 8" id="KW-0503">Monooxygenase</keyword>
<keyword evidence="4 8" id="KW-0560">Oxidoreductase</keyword>
<dbReference type="PROSITE" id="PS00086">
    <property type="entry name" value="CYTOCHROME_P450"/>
    <property type="match status" value="1"/>
</dbReference>
<keyword evidence="2 7" id="KW-0349">Heme</keyword>
<accession>A0A5S6QRG5</accession>
<evidence type="ECO:0000256" key="2">
    <source>
        <dbReference type="ARBA" id="ARBA00022617"/>
    </source>
</evidence>
<dbReference type="InterPro" id="IPR017972">
    <property type="entry name" value="Cyt_P450_CS"/>
</dbReference>
<keyword evidence="3 7" id="KW-0479">Metal-binding</keyword>
<evidence type="ECO:0000313" key="10">
    <source>
        <dbReference type="WBParaSite" id="TMUE_2000009482.1"/>
    </source>
</evidence>
<dbReference type="AlphaFoldDB" id="A0A5S6QRG5"/>
<dbReference type="PRINTS" id="PR00385">
    <property type="entry name" value="P450"/>
</dbReference>
<dbReference type="GO" id="GO:0005506">
    <property type="term" value="F:iron ion binding"/>
    <property type="evidence" value="ECO:0007669"/>
    <property type="project" value="InterPro"/>
</dbReference>
<evidence type="ECO:0000313" key="9">
    <source>
        <dbReference type="Proteomes" id="UP000046395"/>
    </source>
</evidence>
<dbReference type="InterPro" id="IPR002401">
    <property type="entry name" value="Cyt_P450_E_grp-I"/>
</dbReference>
<organism evidence="9 10">
    <name type="scientific">Trichuris muris</name>
    <name type="common">Mouse whipworm</name>
    <dbReference type="NCBI Taxonomy" id="70415"/>
    <lineage>
        <taxon>Eukaryota</taxon>
        <taxon>Metazoa</taxon>
        <taxon>Ecdysozoa</taxon>
        <taxon>Nematoda</taxon>
        <taxon>Enoplea</taxon>
        <taxon>Dorylaimia</taxon>
        <taxon>Trichinellida</taxon>
        <taxon>Trichuridae</taxon>
        <taxon>Trichuris</taxon>
    </lineage>
</organism>
<evidence type="ECO:0000256" key="8">
    <source>
        <dbReference type="RuleBase" id="RU000461"/>
    </source>
</evidence>
<dbReference type="GO" id="GO:0042446">
    <property type="term" value="P:hormone biosynthetic process"/>
    <property type="evidence" value="ECO:0007669"/>
    <property type="project" value="TreeGrafter"/>
</dbReference>
<evidence type="ECO:0000256" key="3">
    <source>
        <dbReference type="ARBA" id="ARBA00022723"/>
    </source>
</evidence>
<dbReference type="GO" id="GO:0042448">
    <property type="term" value="P:progesterone metabolic process"/>
    <property type="evidence" value="ECO:0007669"/>
    <property type="project" value="TreeGrafter"/>
</dbReference>
<evidence type="ECO:0000256" key="1">
    <source>
        <dbReference type="ARBA" id="ARBA00010617"/>
    </source>
</evidence>